<dbReference type="Proteomes" id="UP000244880">
    <property type="component" value="Unassembled WGS sequence"/>
</dbReference>
<dbReference type="GO" id="GO:0043823">
    <property type="term" value="F:spheroidene monooxygenase activity"/>
    <property type="evidence" value="ECO:0007669"/>
    <property type="project" value="UniProtKB-EC"/>
</dbReference>
<accession>A0A2R8BPC5</accession>
<reference evidence="1 2" key="1">
    <citation type="submission" date="2018-03" db="EMBL/GenBank/DDBJ databases">
        <authorList>
            <person name="Keele B.F."/>
        </authorList>
    </citation>
    <scope>NUCLEOTIDE SEQUENCE [LARGE SCALE GENOMIC DNA]</scope>
    <source>
        <strain evidence="1 2">CECT 8599</strain>
    </source>
</reference>
<evidence type="ECO:0000313" key="2">
    <source>
        <dbReference type="Proteomes" id="UP000244880"/>
    </source>
</evidence>
<keyword evidence="2" id="KW-1185">Reference proteome</keyword>
<dbReference type="CDD" id="cd21650">
    <property type="entry name" value="CrtA-like"/>
    <property type="match status" value="1"/>
</dbReference>
<proteinExistence type="predicted"/>
<dbReference type="NCBIfam" id="NF045923">
    <property type="entry name" value="SpheroidMoxCrtARhod"/>
    <property type="match status" value="1"/>
</dbReference>
<sequence>MSMMVAARMMLPRVEGIGFWKLCGSGAGEGFDIVPNPRVFAILATWPDAETARHQTKTAGIFARYVAHASESWSVFLNTTSVRGQWAGIAPFTASDTPQTAPLAVLTRATIKTRNILRFWGRVPNISAVISDDPKVMFKIGIGEAPLLNQITFSVWPDAHSMAEFARRDGPHARAIRSVRDENWFKEELYARFTIVGDRGTWGGSSPLTQTERPA</sequence>
<evidence type="ECO:0000313" key="1">
    <source>
        <dbReference type="EMBL" id="SPH27363.1"/>
    </source>
</evidence>
<gene>
    <name evidence="1" type="primary">crtA</name>
    <name evidence="1" type="ORF">ASD8599_03829</name>
</gene>
<dbReference type="InterPro" id="IPR049574">
    <property type="entry name" value="CrtA-like"/>
</dbReference>
<dbReference type="EMBL" id="OMOR01000002">
    <property type="protein sequence ID" value="SPH27363.1"/>
    <property type="molecule type" value="Genomic_DNA"/>
</dbReference>
<dbReference type="AlphaFoldDB" id="A0A2R8BPC5"/>
<keyword evidence="1" id="KW-0560">Oxidoreductase</keyword>
<protein>
    <submittedName>
        <fullName evidence="1">Spheroidene monooxygenase</fullName>
        <ecNumber evidence="1">1.14.15.9</ecNumber>
    </submittedName>
</protein>
<dbReference type="EC" id="1.14.15.9" evidence="1"/>
<organism evidence="1 2">
    <name type="scientific">Ascidiaceihabitans donghaensis</name>
    <dbReference type="NCBI Taxonomy" id="1510460"/>
    <lineage>
        <taxon>Bacteria</taxon>
        <taxon>Pseudomonadati</taxon>
        <taxon>Pseudomonadota</taxon>
        <taxon>Alphaproteobacteria</taxon>
        <taxon>Rhodobacterales</taxon>
        <taxon>Paracoccaceae</taxon>
        <taxon>Ascidiaceihabitans</taxon>
    </lineage>
</organism>
<keyword evidence="1" id="KW-0503">Monooxygenase</keyword>
<name>A0A2R8BPC5_9RHOB</name>